<keyword evidence="1" id="KW-0472">Membrane</keyword>
<dbReference type="Proteomes" id="UP000237350">
    <property type="component" value="Unassembled WGS sequence"/>
</dbReference>
<organism evidence="2 3">
    <name type="scientific">Alkalispirochaeta sphaeroplastigenens</name>
    <dbReference type="NCBI Taxonomy" id="1187066"/>
    <lineage>
        <taxon>Bacteria</taxon>
        <taxon>Pseudomonadati</taxon>
        <taxon>Spirochaetota</taxon>
        <taxon>Spirochaetia</taxon>
        <taxon>Spirochaetales</taxon>
        <taxon>Spirochaetaceae</taxon>
        <taxon>Alkalispirochaeta</taxon>
    </lineage>
</organism>
<keyword evidence="1" id="KW-0812">Transmembrane</keyword>
<dbReference type="OrthoDB" id="9955297at2"/>
<feature type="transmembrane region" description="Helical" evidence="1">
    <location>
        <begin position="117"/>
        <end position="141"/>
    </location>
</feature>
<evidence type="ECO:0000256" key="1">
    <source>
        <dbReference type="SAM" id="Phobius"/>
    </source>
</evidence>
<protein>
    <submittedName>
        <fullName evidence="2">Uncharacterized protein</fullName>
    </submittedName>
</protein>
<feature type="transmembrane region" description="Helical" evidence="1">
    <location>
        <begin position="147"/>
        <end position="169"/>
    </location>
</feature>
<feature type="transmembrane region" description="Helical" evidence="1">
    <location>
        <begin position="12"/>
        <end position="36"/>
    </location>
</feature>
<name>A0A2S4K0R0_9SPIO</name>
<evidence type="ECO:0000313" key="2">
    <source>
        <dbReference type="EMBL" id="POR05353.1"/>
    </source>
</evidence>
<feature type="transmembrane region" description="Helical" evidence="1">
    <location>
        <begin position="84"/>
        <end position="105"/>
    </location>
</feature>
<sequence length="175" mass="18883">MTVDTIFSSLDSFGMGALVSFLLLPLGALATSAVHGVYDGRRGPWCHWYALIVQVSTGAFSFLCALVVLYILRGGGIGDSGVPRVLLGLSGVSWVVTVLAVRRAVAYRYLATVRHPLVLVFFWALAWSAGGALYLTGLWLIPGPPLYTALVMVVLVFLILELLLLMATAKSRSRR</sequence>
<dbReference type="AlphaFoldDB" id="A0A2S4K0R0"/>
<dbReference type="EMBL" id="LPWH01000003">
    <property type="protein sequence ID" value="POR05353.1"/>
    <property type="molecule type" value="Genomic_DNA"/>
</dbReference>
<keyword evidence="3" id="KW-1185">Reference proteome</keyword>
<feature type="transmembrane region" description="Helical" evidence="1">
    <location>
        <begin position="48"/>
        <end position="72"/>
    </location>
</feature>
<evidence type="ECO:0000313" key="3">
    <source>
        <dbReference type="Proteomes" id="UP000237350"/>
    </source>
</evidence>
<reference evidence="3" key="1">
    <citation type="submission" date="2015-12" db="EMBL/GenBank/DDBJ databases">
        <authorList>
            <person name="Lodha T.D."/>
            <person name="Chintalapati S."/>
            <person name="Chintalapati V.R."/>
            <person name="Sravanthi T."/>
        </authorList>
    </citation>
    <scope>NUCLEOTIDE SEQUENCE [LARGE SCALE GENOMIC DNA]</scope>
    <source>
        <strain evidence="3">JC133</strain>
    </source>
</reference>
<proteinExistence type="predicted"/>
<accession>A0A2S4K0R0</accession>
<dbReference type="RefSeq" id="WP_103679178.1">
    <property type="nucleotide sequence ID" value="NZ_LPWH01000003.1"/>
</dbReference>
<keyword evidence="1" id="KW-1133">Transmembrane helix</keyword>
<gene>
    <name evidence="2" type="ORF">AU468_01345</name>
</gene>
<comment type="caution">
    <text evidence="2">The sequence shown here is derived from an EMBL/GenBank/DDBJ whole genome shotgun (WGS) entry which is preliminary data.</text>
</comment>